<reference evidence="8" key="1">
    <citation type="submission" date="2018-05" db="EMBL/GenBank/DDBJ databases">
        <authorList>
            <person name="Lanie J.A."/>
            <person name="Ng W.-L."/>
            <person name="Kazmierczak K.M."/>
            <person name="Andrzejewski T.M."/>
            <person name="Davidsen T.M."/>
            <person name="Wayne K.J."/>
            <person name="Tettelin H."/>
            <person name="Glass J.I."/>
            <person name="Rusch D."/>
            <person name="Podicherti R."/>
            <person name="Tsui H.-C.T."/>
            <person name="Winkler M.E."/>
        </authorList>
    </citation>
    <scope>NUCLEOTIDE SEQUENCE</scope>
</reference>
<dbReference type="GO" id="GO:0016491">
    <property type="term" value="F:oxidoreductase activity"/>
    <property type="evidence" value="ECO:0007669"/>
    <property type="project" value="UniProtKB-KW"/>
</dbReference>
<organism evidence="8">
    <name type="scientific">marine metagenome</name>
    <dbReference type="NCBI Taxonomy" id="408172"/>
    <lineage>
        <taxon>unclassified sequences</taxon>
        <taxon>metagenomes</taxon>
        <taxon>ecological metagenomes</taxon>
    </lineage>
</organism>
<evidence type="ECO:0000256" key="6">
    <source>
        <dbReference type="SAM" id="Phobius"/>
    </source>
</evidence>
<dbReference type="AlphaFoldDB" id="A0A381QYZ7"/>
<keyword evidence="6" id="KW-0472">Membrane</keyword>
<dbReference type="PANTHER" id="PTHR43255:SF1">
    <property type="entry name" value="IRON-SULFUR-BINDING OXIDOREDUCTASE FADF-RELATED"/>
    <property type="match status" value="1"/>
</dbReference>
<proteinExistence type="predicted"/>
<keyword evidence="2" id="KW-0479">Metal-binding</keyword>
<dbReference type="InterPro" id="IPR036197">
    <property type="entry name" value="NarG-like_sf"/>
</dbReference>
<keyword evidence="6" id="KW-1133">Transmembrane helix</keyword>
<name>A0A381QYZ7_9ZZZZ</name>
<dbReference type="SUPFAM" id="SSF103501">
    <property type="entry name" value="Respiratory nitrate reductase 1 gamma chain"/>
    <property type="match status" value="1"/>
</dbReference>
<evidence type="ECO:0000256" key="3">
    <source>
        <dbReference type="ARBA" id="ARBA00023002"/>
    </source>
</evidence>
<keyword evidence="4" id="KW-0408">Iron</keyword>
<dbReference type="InterPro" id="IPR051460">
    <property type="entry name" value="HdrC_iron-sulfur_subunit"/>
</dbReference>
<feature type="transmembrane region" description="Helical" evidence="6">
    <location>
        <begin position="76"/>
        <end position="98"/>
    </location>
</feature>
<dbReference type="SUPFAM" id="SSF46548">
    <property type="entry name" value="alpha-helical ferredoxin"/>
    <property type="match status" value="1"/>
</dbReference>
<dbReference type="GO" id="GO:0051539">
    <property type="term" value="F:4 iron, 4 sulfur cluster binding"/>
    <property type="evidence" value="ECO:0007669"/>
    <property type="project" value="UniProtKB-KW"/>
</dbReference>
<dbReference type="InterPro" id="IPR017900">
    <property type="entry name" value="4Fe4S_Fe_S_CS"/>
</dbReference>
<feature type="transmembrane region" description="Helical" evidence="6">
    <location>
        <begin position="110"/>
        <end position="131"/>
    </location>
</feature>
<keyword evidence="3" id="KW-0560">Oxidoreductase</keyword>
<dbReference type="EMBL" id="UINC01001593">
    <property type="protein sequence ID" value="SUZ84380.1"/>
    <property type="molecule type" value="Genomic_DNA"/>
</dbReference>
<dbReference type="InterPro" id="IPR004017">
    <property type="entry name" value="Cys_rich_dom"/>
</dbReference>
<dbReference type="InterPro" id="IPR009051">
    <property type="entry name" value="Helical_ferredxn"/>
</dbReference>
<feature type="transmembrane region" description="Helical" evidence="6">
    <location>
        <begin position="143"/>
        <end position="163"/>
    </location>
</feature>
<evidence type="ECO:0000256" key="2">
    <source>
        <dbReference type="ARBA" id="ARBA00022723"/>
    </source>
</evidence>
<feature type="transmembrane region" description="Helical" evidence="6">
    <location>
        <begin position="6"/>
        <end position="27"/>
    </location>
</feature>
<dbReference type="InterPro" id="IPR017896">
    <property type="entry name" value="4Fe4S_Fe-S-bd"/>
</dbReference>
<keyword evidence="6" id="KW-0812">Transmembrane</keyword>
<evidence type="ECO:0000259" key="7">
    <source>
        <dbReference type="PROSITE" id="PS51379"/>
    </source>
</evidence>
<dbReference type="Pfam" id="PF13237">
    <property type="entry name" value="Fer4_10"/>
    <property type="match status" value="1"/>
</dbReference>
<feature type="domain" description="4Fe-4S ferredoxin-type" evidence="7">
    <location>
        <begin position="296"/>
        <end position="327"/>
    </location>
</feature>
<feature type="domain" description="4Fe-4S ferredoxin-type" evidence="7">
    <location>
        <begin position="244"/>
        <end position="275"/>
    </location>
</feature>
<evidence type="ECO:0000256" key="1">
    <source>
        <dbReference type="ARBA" id="ARBA00022485"/>
    </source>
</evidence>
<protein>
    <recommendedName>
        <fullName evidence="7">4Fe-4S ferredoxin-type domain-containing protein</fullName>
    </recommendedName>
</protein>
<dbReference type="Pfam" id="PF02754">
    <property type="entry name" value="CCG"/>
    <property type="match status" value="2"/>
</dbReference>
<sequence length="616" mass="69464">MKFHIIEQIVVTIFLLSGISFFLYHLLLRLNIVLKGKLDFSINHLPERLLRVFNEVILHKKVVSGDRKFSGLMHAFVMYGFIFFGLITINHFLTAFGFEFFTESLRHNYFLFFGLPWAILCSLGILGLAYRRFVTKPKALGKFSSTSALVSFFIFTLMLTYLIDEFHLLNNAIALKTNWWVHSSVIGGFLFLIPQSKHMHLVLSPFNIFLRPFEVPDHPAIPIDLEASEEKLDELLLDLSKLSKNQALDIFTCVECGRCTEVCPANRGGGILDPKYHFILDLKDPMLESNDVNVVDKINVEAGWECTTCQACTEVCPVGNHVEKADEIRSFQVMVEGDVPQEYQKLLHNLQETGNTEGASSSVLLEKLPEYTPDKELVLWLGCFAKHAMDPNFVKSVENFTKILDSAGITYGVLSNEQCSGDPANKLGDKLTYKMLMDNNVEELNKVKKVTTMCPHCVVNLQKEYSKYHEIKYEVKHHTQVISELLDEGKININPGSLEKVTYHDPCNLSRTLDEVDAPRNAIKAAAPEFFELDESGKETLCCGAGGALWWKKDTGKGRTHLLRAEQVIESKTDTVVTGCNFCYGMMNQGIDPLTPKGQDKIKVKDVADIVAENLS</sequence>
<dbReference type="Gene3D" id="1.10.1060.10">
    <property type="entry name" value="Alpha-helical ferredoxin"/>
    <property type="match status" value="1"/>
</dbReference>
<dbReference type="PROSITE" id="PS00198">
    <property type="entry name" value="4FE4S_FER_1"/>
    <property type="match status" value="1"/>
</dbReference>
<dbReference type="PROSITE" id="PS51379">
    <property type="entry name" value="4FE4S_FER_2"/>
    <property type="match status" value="2"/>
</dbReference>
<dbReference type="PANTHER" id="PTHR43255">
    <property type="entry name" value="IRON-SULFUR-BINDING OXIDOREDUCTASE FADF-RELATED-RELATED"/>
    <property type="match status" value="1"/>
</dbReference>
<gene>
    <name evidence="8" type="ORF">METZ01_LOCUS37234</name>
</gene>
<dbReference type="Gene3D" id="1.20.950.20">
    <property type="entry name" value="Transmembrane di-heme cytochromes, Chain C"/>
    <property type="match status" value="1"/>
</dbReference>
<keyword evidence="5" id="KW-0411">Iron-sulfur</keyword>
<evidence type="ECO:0000256" key="5">
    <source>
        <dbReference type="ARBA" id="ARBA00023014"/>
    </source>
</evidence>
<evidence type="ECO:0000256" key="4">
    <source>
        <dbReference type="ARBA" id="ARBA00023004"/>
    </source>
</evidence>
<dbReference type="GO" id="GO:0046872">
    <property type="term" value="F:metal ion binding"/>
    <property type="evidence" value="ECO:0007669"/>
    <property type="project" value="UniProtKB-KW"/>
</dbReference>
<accession>A0A381QYZ7</accession>
<keyword evidence="1" id="KW-0004">4Fe-4S</keyword>
<evidence type="ECO:0000313" key="8">
    <source>
        <dbReference type="EMBL" id="SUZ84380.1"/>
    </source>
</evidence>
<dbReference type="GO" id="GO:0005886">
    <property type="term" value="C:plasma membrane"/>
    <property type="evidence" value="ECO:0007669"/>
    <property type="project" value="TreeGrafter"/>
</dbReference>